<reference evidence="1 2" key="1">
    <citation type="submission" date="2021-05" db="EMBL/GenBank/DDBJ databases">
        <title>A Polyphasic approach of four new species of the genus Ohtaekwangia: Ohtaekwangia histidinii sp. nov., Ohtaekwangia cretensis sp. nov., Ohtaekwangia indiensis sp. nov., Ohtaekwangia reichenbachii sp. nov. from diverse environment.</title>
        <authorList>
            <person name="Octaviana S."/>
        </authorList>
    </citation>
    <scope>NUCLEOTIDE SEQUENCE [LARGE SCALE GENOMIC DNA]</scope>
    <source>
        <strain evidence="1 2">PWU4</strain>
    </source>
</reference>
<organism evidence="1 2">
    <name type="scientific">Chryseosolibacter histidini</name>
    <dbReference type="NCBI Taxonomy" id="2782349"/>
    <lineage>
        <taxon>Bacteria</taxon>
        <taxon>Pseudomonadati</taxon>
        <taxon>Bacteroidota</taxon>
        <taxon>Cytophagia</taxon>
        <taxon>Cytophagales</taxon>
        <taxon>Chryseotaleaceae</taxon>
        <taxon>Chryseosolibacter</taxon>
    </lineage>
</organism>
<accession>A0AAP2GHH6</accession>
<dbReference type="EMBL" id="JAHESF010000003">
    <property type="protein sequence ID" value="MBT1696036.1"/>
    <property type="molecule type" value="Genomic_DNA"/>
</dbReference>
<name>A0AAP2GHH6_9BACT</name>
<proteinExistence type="predicted"/>
<sequence length="106" mass="12342">MDSRQLHHAASHISQIVTWDKEWLHFGTGSDIKLSLVQELIDEFLKDDTLQLVHDRINSKTIKRTEIVKAIHDLLGQQSFQVWNSTMDKVIKFDRIGVLLTGRRHI</sequence>
<protein>
    <submittedName>
        <fullName evidence="1">Uncharacterized protein</fullName>
    </submittedName>
</protein>
<gene>
    <name evidence="1" type="ORF">KK083_04050</name>
</gene>
<evidence type="ECO:0000313" key="2">
    <source>
        <dbReference type="Proteomes" id="UP001319200"/>
    </source>
</evidence>
<dbReference type="Proteomes" id="UP001319200">
    <property type="component" value="Unassembled WGS sequence"/>
</dbReference>
<keyword evidence="2" id="KW-1185">Reference proteome</keyword>
<dbReference type="RefSeq" id="WP_254160948.1">
    <property type="nucleotide sequence ID" value="NZ_JAHESF010000003.1"/>
</dbReference>
<dbReference type="AlphaFoldDB" id="A0AAP2GHH6"/>
<comment type="caution">
    <text evidence="1">The sequence shown here is derived from an EMBL/GenBank/DDBJ whole genome shotgun (WGS) entry which is preliminary data.</text>
</comment>
<evidence type="ECO:0000313" key="1">
    <source>
        <dbReference type="EMBL" id="MBT1696036.1"/>
    </source>
</evidence>